<dbReference type="Pfam" id="PF06114">
    <property type="entry name" value="Peptidase_M78"/>
    <property type="match status" value="1"/>
</dbReference>
<dbReference type="Gene3D" id="1.10.260.40">
    <property type="entry name" value="lambda repressor-like DNA-binding domains"/>
    <property type="match status" value="1"/>
</dbReference>
<name>A0ABN2U9N3_9MICC</name>
<evidence type="ECO:0000313" key="5">
    <source>
        <dbReference type="EMBL" id="GAA2032036.1"/>
    </source>
</evidence>
<protein>
    <recommendedName>
        <fullName evidence="4">HTH cro/C1-type domain-containing protein</fullName>
    </recommendedName>
</protein>
<dbReference type="PROSITE" id="PS50943">
    <property type="entry name" value="HTH_CROC1"/>
    <property type="match status" value="1"/>
</dbReference>
<reference evidence="5 6" key="1">
    <citation type="journal article" date="2019" name="Int. J. Syst. Evol. Microbiol.">
        <title>The Global Catalogue of Microorganisms (GCM) 10K type strain sequencing project: providing services to taxonomists for standard genome sequencing and annotation.</title>
        <authorList>
            <consortium name="The Broad Institute Genomics Platform"/>
            <consortium name="The Broad Institute Genome Sequencing Center for Infectious Disease"/>
            <person name="Wu L."/>
            <person name="Ma J."/>
        </authorList>
    </citation>
    <scope>NUCLEOTIDE SEQUENCE [LARGE SCALE GENOMIC DNA]</scope>
    <source>
        <strain evidence="5 6">JCM 13595</strain>
    </source>
</reference>
<feature type="region of interest" description="Disordered" evidence="3">
    <location>
        <begin position="1"/>
        <end position="23"/>
    </location>
</feature>
<organism evidence="5 6">
    <name type="scientific">Yaniella flava</name>
    <dbReference type="NCBI Taxonomy" id="287930"/>
    <lineage>
        <taxon>Bacteria</taxon>
        <taxon>Bacillati</taxon>
        <taxon>Actinomycetota</taxon>
        <taxon>Actinomycetes</taxon>
        <taxon>Micrococcales</taxon>
        <taxon>Micrococcaceae</taxon>
        <taxon>Yaniella</taxon>
    </lineage>
</organism>
<dbReference type="InterPro" id="IPR001387">
    <property type="entry name" value="Cro/C1-type_HTH"/>
</dbReference>
<evidence type="ECO:0000256" key="1">
    <source>
        <dbReference type="ARBA" id="ARBA00007227"/>
    </source>
</evidence>
<evidence type="ECO:0000256" key="3">
    <source>
        <dbReference type="SAM" id="MobiDB-lite"/>
    </source>
</evidence>
<dbReference type="InterPro" id="IPR010359">
    <property type="entry name" value="IrrE_HExxH"/>
</dbReference>
<accession>A0ABN2U9N3</accession>
<dbReference type="InterPro" id="IPR050807">
    <property type="entry name" value="TransReg_Diox_bact_type"/>
</dbReference>
<dbReference type="Proteomes" id="UP001501461">
    <property type="component" value="Unassembled WGS sequence"/>
</dbReference>
<dbReference type="Pfam" id="PF13560">
    <property type="entry name" value="HTH_31"/>
    <property type="match status" value="1"/>
</dbReference>
<dbReference type="PANTHER" id="PTHR46797:SF1">
    <property type="entry name" value="METHYLPHOSPHONATE SYNTHASE"/>
    <property type="match status" value="1"/>
</dbReference>
<feature type="domain" description="HTH cro/C1-type" evidence="4">
    <location>
        <begin position="33"/>
        <end position="87"/>
    </location>
</feature>
<evidence type="ECO:0000313" key="6">
    <source>
        <dbReference type="Proteomes" id="UP001501461"/>
    </source>
</evidence>
<dbReference type="InterPro" id="IPR010982">
    <property type="entry name" value="Lambda_DNA-bd_dom_sf"/>
</dbReference>
<dbReference type="EMBL" id="BAAAMN010000016">
    <property type="protein sequence ID" value="GAA2032036.1"/>
    <property type="molecule type" value="Genomic_DNA"/>
</dbReference>
<proteinExistence type="inferred from homology"/>
<dbReference type="CDD" id="cd00093">
    <property type="entry name" value="HTH_XRE"/>
    <property type="match status" value="1"/>
</dbReference>
<dbReference type="PANTHER" id="PTHR46797">
    <property type="entry name" value="HTH-TYPE TRANSCRIPTIONAL REGULATOR"/>
    <property type="match status" value="1"/>
</dbReference>
<dbReference type="RefSeq" id="WP_343956545.1">
    <property type="nucleotide sequence ID" value="NZ_BAAAMN010000016.1"/>
</dbReference>
<gene>
    <name evidence="5" type="ORF">GCM10009720_10380</name>
</gene>
<keyword evidence="6" id="KW-1185">Reference proteome</keyword>
<dbReference type="SUPFAM" id="SSF47413">
    <property type="entry name" value="lambda repressor-like DNA-binding domains"/>
    <property type="match status" value="1"/>
</dbReference>
<keyword evidence="2" id="KW-0238">DNA-binding</keyword>
<evidence type="ECO:0000256" key="2">
    <source>
        <dbReference type="ARBA" id="ARBA00023125"/>
    </source>
</evidence>
<comment type="caution">
    <text evidence="5">The sequence shown here is derived from an EMBL/GenBank/DDBJ whole genome shotgun (WGS) entry which is preliminary data.</text>
</comment>
<evidence type="ECO:0000259" key="4">
    <source>
        <dbReference type="PROSITE" id="PS50943"/>
    </source>
</evidence>
<dbReference type="SMART" id="SM00530">
    <property type="entry name" value="HTH_XRE"/>
    <property type="match status" value="1"/>
</dbReference>
<sequence length="499" mass="55378">MTSATDPDAGTNPESSEATVPDRIDPVILGHRLRHFRTEAAMTLDGLASKLGATASHLSMIENGKREPRVSLLSQTADLLGVEVADLLNPEAPSARAALEISVEKAQRAPHWQAMGLPNIRVSSGMSTPVLEVIDGLTRELRRQYAEQAATPEEARRANVAMRKEQRERNNYYAELETQASELLTAVGHDEGPLSYHAIADIADHLNFELRFISSLPHSTRSVTDLKNRIIFLADSRNPDHDPRSVALQALVSYVLGHGEPVDYKDFLRQRVSTNYMTAALLMPEKSLVKQLRRRKNDRDLAIEDIRDAYSVSYESAAHRFTNLATHHLDIECHFQKVHESGVLHKAYENDGVNFPVDSIGAIEGQAACRYWTSREVFGTSDRFRPFNQYTDTVVGTFWCTAVVEPSHSSLFSLSVGIPFNQARWFRGADTAERSRSNCPDPTCCRTPSAELEAQWGGYAWPAARTNAHMLAAMPPGSFPGVDDVAVYEFLAAQEHLGQ</sequence>
<comment type="similarity">
    <text evidence="1">Belongs to the short-chain fatty acyl-CoA assimilation regulator (ScfR) family.</text>
</comment>